<dbReference type="InterPro" id="IPR011006">
    <property type="entry name" value="CheY-like_superfamily"/>
</dbReference>
<evidence type="ECO:0000256" key="4">
    <source>
        <dbReference type="ARBA" id="ARBA00022553"/>
    </source>
</evidence>
<dbReference type="InterPro" id="IPR001789">
    <property type="entry name" value="Sig_transdc_resp-reg_receiver"/>
</dbReference>
<dbReference type="CDD" id="cd16922">
    <property type="entry name" value="HATPase_EvgS-ArcB-TorS-like"/>
    <property type="match status" value="1"/>
</dbReference>
<dbReference type="Gene3D" id="3.10.450.50">
    <property type="match status" value="1"/>
</dbReference>
<dbReference type="PROSITE" id="PS50109">
    <property type="entry name" value="HIS_KIN"/>
    <property type="match status" value="1"/>
</dbReference>
<dbReference type="SUPFAM" id="SSF47384">
    <property type="entry name" value="Homodimeric domain of signal transducing histidine kinase"/>
    <property type="match status" value="1"/>
</dbReference>
<dbReference type="Proteomes" id="UP001314681">
    <property type="component" value="Unassembled WGS sequence"/>
</dbReference>
<feature type="modified residue" description="4-aspartylphosphate" evidence="8">
    <location>
        <position position="1000"/>
    </location>
</feature>
<protein>
    <recommendedName>
        <fullName evidence="3">Stage 0 sporulation protein A homolog</fullName>
        <ecNumber evidence="2">2.7.13.3</ecNumber>
    </recommendedName>
</protein>
<dbReference type="SUPFAM" id="SSF54427">
    <property type="entry name" value="NTF2-like"/>
    <property type="match status" value="1"/>
</dbReference>
<evidence type="ECO:0000256" key="2">
    <source>
        <dbReference type="ARBA" id="ARBA00012438"/>
    </source>
</evidence>
<accession>A0ABS6K6T7</accession>
<dbReference type="SUPFAM" id="SSF55874">
    <property type="entry name" value="ATPase domain of HSP90 chaperone/DNA topoisomerase II/histidine kinase"/>
    <property type="match status" value="1"/>
</dbReference>
<dbReference type="EC" id="2.7.13.3" evidence="2"/>
<keyword evidence="4 8" id="KW-0597">Phosphoprotein</keyword>
<dbReference type="CDD" id="cd00082">
    <property type="entry name" value="HisKA"/>
    <property type="match status" value="1"/>
</dbReference>
<dbReference type="PROSITE" id="PS50113">
    <property type="entry name" value="PAC"/>
    <property type="match status" value="1"/>
</dbReference>
<comment type="catalytic activity">
    <reaction evidence="1">
        <text>ATP + protein L-histidine = ADP + protein N-phospho-L-histidine.</text>
        <dbReference type="EC" id="2.7.13.3"/>
    </reaction>
</comment>
<evidence type="ECO:0000256" key="5">
    <source>
        <dbReference type="ARBA" id="ARBA00022777"/>
    </source>
</evidence>
<dbReference type="InterPro" id="IPR036097">
    <property type="entry name" value="HisK_dim/P_sf"/>
</dbReference>
<dbReference type="InterPro" id="IPR013655">
    <property type="entry name" value="PAS_fold_3"/>
</dbReference>
<dbReference type="SMART" id="SM00448">
    <property type="entry name" value="REC"/>
    <property type="match status" value="2"/>
</dbReference>
<dbReference type="InterPro" id="IPR035965">
    <property type="entry name" value="PAS-like_dom_sf"/>
</dbReference>
<dbReference type="Pfam" id="PF13474">
    <property type="entry name" value="SnoaL_3"/>
    <property type="match status" value="1"/>
</dbReference>
<dbReference type="InterPro" id="IPR032710">
    <property type="entry name" value="NTF2-like_dom_sf"/>
</dbReference>
<keyword evidence="5" id="KW-0418">Kinase</keyword>
<dbReference type="InterPro" id="IPR003661">
    <property type="entry name" value="HisK_dim/P_dom"/>
</dbReference>
<dbReference type="InterPro" id="IPR004358">
    <property type="entry name" value="Sig_transdc_His_kin-like_C"/>
</dbReference>
<dbReference type="PROSITE" id="PS50110">
    <property type="entry name" value="RESPONSE_REGULATORY"/>
    <property type="match status" value="2"/>
</dbReference>
<evidence type="ECO:0000259" key="11">
    <source>
        <dbReference type="PROSITE" id="PS50113"/>
    </source>
</evidence>
<feature type="domain" description="PAC" evidence="11">
    <location>
        <begin position="225"/>
        <end position="276"/>
    </location>
</feature>
<feature type="domain" description="Histidine kinase" evidence="9">
    <location>
        <begin position="564"/>
        <end position="787"/>
    </location>
</feature>
<evidence type="ECO:0000313" key="13">
    <source>
        <dbReference type="Proteomes" id="UP001314681"/>
    </source>
</evidence>
<dbReference type="PRINTS" id="PR00344">
    <property type="entry name" value="BCTRLSENSOR"/>
</dbReference>
<sequence>MYGKKTAIETVKAFCTAWFEQCDLQAAAAFLSEDIDFAGTGGNESAHNKAEMEAYLQRDMEEQKEPFQCELKEIRQQDIVETVCNLAMEMRLKNAWYQWFLRAFFTLVLEDDGQWRIRSFHFAEPGSSQQGEEHYPQTLVVKNLARQKQELLDNSVPGGMMGGYTDEREFPLYFINRQMLRYLGYDTEAEFVADVGGQISNCIHPKQREMVEHAVLEQLEHSDEYAVEYKMRKKNGSYIWIHELGRRIIAENGRPATLAVCIDITGQKQLQDRNRELYEQELAHFAELSSYEGTIQGTINVTKDRLESYVSTADVAVAKVGDSYRKTVIKLSESAAQPEIAEDMRSTLEREKVLRDYAAGKTDYQFVFLRRKNSSGFFWSSTRMRTYVNPENGDIVLFFYTTDITEQIMKEQLLHQIARLDYDKLTEVDIRQDTYRVLSFKANRENAIAMKEKFQEEVRRTAERTMGETSRKEYLSKLDYTYIKEKLEEVPVYTFLADVEDEQGNHRIKRLEIFYVEKRMGRICIARSDVTEVIEKEQKQKEELASALVAAKQANAAKSDFLSRMSHEIRTPMNAIIGMSTIAAQSIGNDEQVADCISKIGISSRFLLSLINDILDMSRIESGKMLLKNQNIPMEEFLLEINSICYNQADSKNVDYECIVDPVLDDCYMGDSMKLQQVLLNILSNAIKFTGEGGKVTFSVEHRNSTKNHAALRFVINDTGVGMSEEFLPHIYEAFSQEITGTTALYGGTGLGLAISKNIIDLMGGNISVRSIKGIGTEFTIDVKLGLVEGGLAHRQKKPQYNFSHLKTLVVDDDVAVCESAIVTLKEMGVAAEWVDSGYKAIERVKELLSSGRYFDMILIDWKMPDIDGIETARRIRSMVGPEVTIIIVTAYDWGAIENEAMLAGVNLLMSKPMFKSTLVSAFSKALGEKEEEAQQTAVIDYDFNGKRILLAEDNALNTEVAMMLLENKGFTVETADNGIRALEMFSKSPAGYYSAILMDIRMPLMDGLTATISIRHLSNKDALTIPIIAMTANAFDDDIEKSRAAGMDAHLAKPIEPDRMYQTLYDLIFKEEDEND</sequence>
<dbReference type="CDD" id="cd00130">
    <property type="entry name" value="PAS"/>
    <property type="match status" value="1"/>
</dbReference>
<dbReference type="InterPro" id="IPR000014">
    <property type="entry name" value="PAS"/>
</dbReference>
<organism evidence="12 13">
    <name type="scientific">Diplocloster modestus</name>
    <dbReference type="NCBI Taxonomy" id="2850322"/>
    <lineage>
        <taxon>Bacteria</taxon>
        <taxon>Bacillati</taxon>
        <taxon>Bacillota</taxon>
        <taxon>Clostridia</taxon>
        <taxon>Lachnospirales</taxon>
        <taxon>Lachnospiraceae</taxon>
        <taxon>Diplocloster</taxon>
    </lineage>
</organism>
<dbReference type="SUPFAM" id="SSF55785">
    <property type="entry name" value="PYP-like sensor domain (PAS domain)"/>
    <property type="match status" value="1"/>
</dbReference>
<reference evidence="12 13" key="1">
    <citation type="submission" date="2021-06" db="EMBL/GenBank/DDBJ databases">
        <title>Description of novel taxa of the family Lachnospiraceae.</title>
        <authorList>
            <person name="Chaplin A.V."/>
            <person name="Sokolova S.R."/>
            <person name="Pikina A.P."/>
            <person name="Korzhanova M."/>
            <person name="Belova V."/>
            <person name="Korostin D."/>
            <person name="Efimov B.A."/>
        </authorList>
    </citation>
    <scope>NUCLEOTIDE SEQUENCE [LARGE SCALE GENOMIC DNA]</scope>
    <source>
        <strain evidence="12 13">ASD4241</strain>
    </source>
</reference>
<keyword evidence="5" id="KW-0808">Transferase</keyword>
<proteinExistence type="predicted"/>
<dbReference type="CDD" id="cd17546">
    <property type="entry name" value="REC_hyHK_CKI1_RcsC-like"/>
    <property type="match status" value="2"/>
</dbReference>
<dbReference type="Gene3D" id="1.10.287.130">
    <property type="match status" value="1"/>
</dbReference>
<evidence type="ECO:0000256" key="3">
    <source>
        <dbReference type="ARBA" id="ARBA00018672"/>
    </source>
</evidence>
<dbReference type="NCBIfam" id="TIGR00229">
    <property type="entry name" value="sensory_box"/>
    <property type="match status" value="1"/>
</dbReference>
<keyword evidence="13" id="KW-1185">Reference proteome</keyword>
<evidence type="ECO:0000313" key="12">
    <source>
        <dbReference type="EMBL" id="MBU9726220.1"/>
    </source>
</evidence>
<dbReference type="InterPro" id="IPR000700">
    <property type="entry name" value="PAS-assoc_C"/>
</dbReference>
<dbReference type="Gene3D" id="3.30.450.20">
    <property type="entry name" value="PAS domain"/>
    <property type="match status" value="1"/>
</dbReference>
<dbReference type="PANTHER" id="PTHR45339">
    <property type="entry name" value="HYBRID SIGNAL TRANSDUCTION HISTIDINE KINASE J"/>
    <property type="match status" value="1"/>
</dbReference>
<evidence type="ECO:0000256" key="6">
    <source>
        <dbReference type="ARBA" id="ARBA00023012"/>
    </source>
</evidence>
<dbReference type="InterPro" id="IPR037401">
    <property type="entry name" value="SnoaL-like"/>
</dbReference>
<feature type="domain" description="Response regulatory" evidence="10">
    <location>
        <begin position="948"/>
        <end position="1069"/>
    </location>
</feature>
<dbReference type="InterPro" id="IPR005467">
    <property type="entry name" value="His_kinase_dom"/>
</dbReference>
<dbReference type="Pfam" id="PF08447">
    <property type="entry name" value="PAS_3"/>
    <property type="match status" value="1"/>
</dbReference>
<evidence type="ECO:0000259" key="10">
    <source>
        <dbReference type="PROSITE" id="PS50110"/>
    </source>
</evidence>
<dbReference type="RefSeq" id="WP_158351353.1">
    <property type="nucleotide sequence ID" value="NZ_JAHQCX010000005.1"/>
</dbReference>
<keyword evidence="6" id="KW-0902">Two-component regulatory system</keyword>
<dbReference type="EMBL" id="JAHQCX010000005">
    <property type="protein sequence ID" value="MBU9726220.1"/>
    <property type="molecule type" value="Genomic_DNA"/>
</dbReference>
<gene>
    <name evidence="12" type="ORF">KTH90_09350</name>
</gene>
<dbReference type="Gene3D" id="3.30.565.10">
    <property type="entry name" value="Histidine kinase-like ATPase, C-terminal domain"/>
    <property type="match status" value="1"/>
</dbReference>
<evidence type="ECO:0000256" key="7">
    <source>
        <dbReference type="ARBA" id="ARBA00024867"/>
    </source>
</evidence>
<dbReference type="InterPro" id="IPR001610">
    <property type="entry name" value="PAC"/>
</dbReference>
<dbReference type="SMART" id="SM00086">
    <property type="entry name" value="PAC"/>
    <property type="match status" value="2"/>
</dbReference>
<dbReference type="SUPFAM" id="SSF52172">
    <property type="entry name" value="CheY-like"/>
    <property type="match status" value="2"/>
</dbReference>
<dbReference type="PANTHER" id="PTHR45339:SF1">
    <property type="entry name" value="HYBRID SIGNAL TRANSDUCTION HISTIDINE KINASE J"/>
    <property type="match status" value="1"/>
</dbReference>
<dbReference type="InterPro" id="IPR036890">
    <property type="entry name" value="HATPase_C_sf"/>
</dbReference>
<dbReference type="InterPro" id="IPR003594">
    <property type="entry name" value="HATPase_dom"/>
</dbReference>
<dbReference type="Pfam" id="PF00512">
    <property type="entry name" value="HisKA"/>
    <property type="match status" value="1"/>
</dbReference>
<dbReference type="SMART" id="SM00387">
    <property type="entry name" value="HATPase_c"/>
    <property type="match status" value="1"/>
</dbReference>
<dbReference type="Pfam" id="PF02518">
    <property type="entry name" value="HATPase_c"/>
    <property type="match status" value="1"/>
</dbReference>
<dbReference type="Pfam" id="PF00072">
    <property type="entry name" value="Response_reg"/>
    <property type="match status" value="2"/>
</dbReference>
<feature type="modified residue" description="4-aspartylphosphate" evidence="8">
    <location>
        <position position="861"/>
    </location>
</feature>
<feature type="domain" description="Response regulatory" evidence="10">
    <location>
        <begin position="807"/>
        <end position="927"/>
    </location>
</feature>
<dbReference type="SMART" id="SM00388">
    <property type="entry name" value="HisKA"/>
    <property type="match status" value="1"/>
</dbReference>
<comment type="caution">
    <text evidence="12">The sequence shown here is derived from an EMBL/GenBank/DDBJ whole genome shotgun (WGS) entry which is preliminary data.</text>
</comment>
<evidence type="ECO:0000256" key="8">
    <source>
        <dbReference type="PROSITE-ProRule" id="PRU00169"/>
    </source>
</evidence>
<dbReference type="Gene3D" id="3.40.50.2300">
    <property type="match status" value="2"/>
</dbReference>
<evidence type="ECO:0000256" key="1">
    <source>
        <dbReference type="ARBA" id="ARBA00000085"/>
    </source>
</evidence>
<evidence type="ECO:0000259" key="9">
    <source>
        <dbReference type="PROSITE" id="PS50109"/>
    </source>
</evidence>
<name>A0ABS6K6T7_9FIRM</name>
<comment type="function">
    <text evidence="7">May play the central regulatory role in sporulation. It may be an element of the effector pathway responsible for the activation of sporulation genes in response to nutritional stress. Spo0A may act in concert with spo0H (a sigma factor) to control the expression of some genes that are critical to the sporulation process.</text>
</comment>